<evidence type="ECO:0000256" key="1">
    <source>
        <dbReference type="ARBA" id="ARBA00006773"/>
    </source>
</evidence>
<dbReference type="EC" id="3.5.4.2" evidence="2 6"/>
<gene>
    <name evidence="6" type="primary">ade</name>
    <name evidence="9" type="ORF">EV207_10751</name>
</gene>
<dbReference type="Pfam" id="PF13382">
    <property type="entry name" value="Adenine_deam_C"/>
    <property type="match status" value="1"/>
</dbReference>
<dbReference type="EMBL" id="SLXK01000007">
    <property type="protein sequence ID" value="TCP29957.1"/>
    <property type="molecule type" value="Genomic_DNA"/>
</dbReference>
<keyword evidence="3 6" id="KW-0378">Hydrolase</keyword>
<dbReference type="Gene3D" id="3.20.20.140">
    <property type="entry name" value="Metal-dependent hydrolases"/>
    <property type="match status" value="1"/>
</dbReference>
<dbReference type="InterPro" id="IPR006680">
    <property type="entry name" value="Amidohydro-rel"/>
</dbReference>
<feature type="domain" description="Adenine deaminase C-terminal" evidence="8">
    <location>
        <begin position="414"/>
        <end position="580"/>
    </location>
</feature>
<dbReference type="OrthoDB" id="9775607at2"/>
<dbReference type="Gene3D" id="2.30.40.10">
    <property type="entry name" value="Urease, subunit C, domain 1"/>
    <property type="match status" value="1"/>
</dbReference>
<dbReference type="GO" id="GO:0000034">
    <property type="term" value="F:adenine deaminase activity"/>
    <property type="evidence" value="ECO:0007669"/>
    <property type="project" value="UniProtKB-UniRule"/>
</dbReference>
<evidence type="ECO:0000313" key="9">
    <source>
        <dbReference type="EMBL" id="TCP29957.1"/>
    </source>
</evidence>
<dbReference type="PANTHER" id="PTHR11113">
    <property type="entry name" value="N-ACETYLGLUCOSAMINE-6-PHOSPHATE DEACETYLASE"/>
    <property type="match status" value="1"/>
</dbReference>
<evidence type="ECO:0000256" key="6">
    <source>
        <dbReference type="HAMAP-Rule" id="MF_01518"/>
    </source>
</evidence>
<reference evidence="9 10" key="1">
    <citation type="submission" date="2019-03" db="EMBL/GenBank/DDBJ databases">
        <title>Genomic Encyclopedia of Type Strains, Phase IV (KMG-IV): sequencing the most valuable type-strain genomes for metagenomic binning, comparative biology and taxonomic classification.</title>
        <authorList>
            <person name="Goeker M."/>
        </authorList>
    </citation>
    <scope>NUCLEOTIDE SEQUENCE [LARGE SCALE GENOMIC DNA]</scope>
    <source>
        <strain evidence="9 10">DSM 19377</strain>
    </source>
</reference>
<evidence type="ECO:0000256" key="2">
    <source>
        <dbReference type="ARBA" id="ARBA00012782"/>
    </source>
</evidence>
<proteinExistence type="inferred from homology"/>
<accession>A0A4R2P5I9</accession>
<evidence type="ECO:0000259" key="8">
    <source>
        <dbReference type="Pfam" id="PF13382"/>
    </source>
</evidence>
<dbReference type="HAMAP" id="MF_01518">
    <property type="entry name" value="Adenine_deamin"/>
    <property type="match status" value="1"/>
</dbReference>
<dbReference type="InterPro" id="IPR006679">
    <property type="entry name" value="Adenine_deam"/>
</dbReference>
<protein>
    <recommendedName>
        <fullName evidence="2 6">Adenine deaminase</fullName>
        <shortName evidence="6">Adenase</shortName>
        <shortName evidence="6">Adenine aminase</shortName>
        <ecNumber evidence="2 6">3.5.4.2</ecNumber>
    </recommendedName>
</protein>
<feature type="domain" description="Amidohydrolase-related" evidence="7">
    <location>
        <begin position="74"/>
        <end position="357"/>
    </location>
</feature>
<dbReference type="InterPro" id="IPR032466">
    <property type="entry name" value="Metal_Hydrolase"/>
</dbReference>
<dbReference type="GO" id="GO:0006146">
    <property type="term" value="P:adenine catabolic process"/>
    <property type="evidence" value="ECO:0007669"/>
    <property type="project" value="InterPro"/>
</dbReference>
<dbReference type="InterPro" id="IPR026912">
    <property type="entry name" value="Adenine_deam_C"/>
</dbReference>
<evidence type="ECO:0000256" key="5">
    <source>
        <dbReference type="ARBA" id="ARBA00047720"/>
    </source>
</evidence>
<dbReference type="NCBIfam" id="TIGR01178">
    <property type="entry name" value="ade"/>
    <property type="match status" value="1"/>
</dbReference>
<dbReference type="RefSeq" id="WP_132745066.1">
    <property type="nucleotide sequence ID" value="NZ_SLXK01000007.1"/>
</dbReference>
<evidence type="ECO:0000313" key="10">
    <source>
        <dbReference type="Proteomes" id="UP000295416"/>
    </source>
</evidence>
<name>A0A4R2P5I9_9BACL</name>
<keyword evidence="4 6" id="KW-0464">Manganese</keyword>
<evidence type="ECO:0000256" key="4">
    <source>
        <dbReference type="ARBA" id="ARBA00023211"/>
    </source>
</evidence>
<comment type="catalytic activity">
    <reaction evidence="5 6">
        <text>adenine + H2O + H(+) = hypoxanthine + NH4(+)</text>
        <dbReference type="Rhea" id="RHEA:23688"/>
        <dbReference type="ChEBI" id="CHEBI:15377"/>
        <dbReference type="ChEBI" id="CHEBI:15378"/>
        <dbReference type="ChEBI" id="CHEBI:16708"/>
        <dbReference type="ChEBI" id="CHEBI:17368"/>
        <dbReference type="ChEBI" id="CHEBI:28938"/>
        <dbReference type="EC" id="3.5.4.2"/>
    </reaction>
</comment>
<sequence length="588" mass="62757">MHSHRSQIVAAARGDIPMDLVVRGAKLVNVFTAEIYTADIGIKDGRFAAIAQYKHGKPDFEIEGGQEVEAKGRYATPGYFDSHVHIESTMVTPDMFASAVLCRGTTTVVIDPHEIANVMGAEGVKYMVEASRGLPVRILTTVPSCVPAVPGLETAGAEFLEQDIAALLSLPDVVGVAELMDYPGVINQHPRMAGIVETGLEHKVLNEGHAPRVSGRQLQAYLAAGVTSDHEGRSSEEILEKLRDGMTVYIRESSVSKFADVAAKAVEEVPHVMNIAMCTDDVEPYDMLKNGQMNRVIRRTIEEGIPAPLAIRYATIGGAMRYGKRDLGAIAPGYIADLVLVDSLETMEVSEVYVAGKQWVAGGELTAEITSQVPPKSVNAVRLPELNEDDFTIQVPLEQGMAKLTTIEVTDSGVTIQDTVEAEVTNGRVTSLPADHVFVSVTGRHGQNKKPFVGVLKNSGLVKGAYGTTIAHDSHNLVVVGTNASDMLLAAKKLQVCGGGLCLTRDGKVLDNVALPIAGLMASEPIEILGPKVEAFSRTALEMGVAVGRRSPAMALSSLALTVTPEIRITDLGLVDVAKQELIPLYQG</sequence>
<dbReference type="PANTHER" id="PTHR11113:SF2">
    <property type="entry name" value="ADENINE DEAMINASE"/>
    <property type="match status" value="1"/>
</dbReference>
<dbReference type="Proteomes" id="UP000295416">
    <property type="component" value="Unassembled WGS sequence"/>
</dbReference>
<keyword evidence="10" id="KW-1185">Reference proteome</keyword>
<dbReference type="SUPFAM" id="SSF51556">
    <property type="entry name" value="Metallo-dependent hydrolases"/>
    <property type="match status" value="1"/>
</dbReference>
<evidence type="ECO:0000256" key="3">
    <source>
        <dbReference type="ARBA" id="ARBA00022801"/>
    </source>
</evidence>
<comment type="similarity">
    <text evidence="1 6">Belongs to the metallo-dependent hydrolases superfamily. Adenine deaminase family.</text>
</comment>
<organism evidence="9 10">
    <name type="scientific">Scopulibacillus darangshiensis</name>
    <dbReference type="NCBI Taxonomy" id="442528"/>
    <lineage>
        <taxon>Bacteria</taxon>
        <taxon>Bacillati</taxon>
        <taxon>Bacillota</taxon>
        <taxon>Bacilli</taxon>
        <taxon>Bacillales</taxon>
        <taxon>Sporolactobacillaceae</taxon>
        <taxon>Scopulibacillus</taxon>
    </lineage>
</organism>
<dbReference type="AlphaFoldDB" id="A0A4R2P5I9"/>
<comment type="cofactor">
    <cofactor evidence="6">
        <name>Mn(2+)</name>
        <dbReference type="ChEBI" id="CHEBI:29035"/>
    </cofactor>
</comment>
<dbReference type="SUPFAM" id="SSF51338">
    <property type="entry name" value="Composite domain of metallo-dependent hydrolases"/>
    <property type="match status" value="1"/>
</dbReference>
<evidence type="ECO:0000259" key="7">
    <source>
        <dbReference type="Pfam" id="PF01979"/>
    </source>
</evidence>
<dbReference type="Pfam" id="PF01979">
    <property type="entry name" value="Amidohydro_1"/>
    <property type="match status" value="1"/>
</dbReference>
<dbReference type="InterPro" id="IPR011059">
    <property type="entry name" value="Metal-dep_hydrolase_composite"/>
</dbReference>
<comment type="caution">
    <text evidence="9">The sequence shown here is derived from an EMBL/GenBank/DDBJ whole genome shotgun (WGS) entry which is preliminary data.</text>
</comment>